<dbReference type="RefSeq" id="WP_188883599.1">
    <property type="nucleotide sequence ID" value="NZ_BMPF01000003.1"/>
</dbReference>
<protein>
    <recommendedName>
        <fullName evidence="4">Sugar-specific transcriptional regulator TrmB</fullName>
    </recommendedName>
</protein>
<sequence length="184" mass="21133">MSEESPGAAPSSGVDGEARSRWTDERTTFQRVYDIVTTLSTYETVSEIAEQASCSTDGARDALSQLDEMGIVETRGSRPVEYRRNEAYFRWKRIEDLARDYTPSELRAQIDDLIQEDDTLQERFDAPSPDAVSPHEFEDVDHETIHDRWDALSRWRSIRHDIEVLQQAAHRAEQRRDTSDTASP</sequence>
<reference evidence="2 3" key="1">
    <citation type="journal article" date="2019" name="Int. J. Syst. Evol. Microbiol.">
        <title>The Global Catalogue of Microorganisms (GCM) 10K type strain sequencing project: providing services to taxonomists for standard genome sequencing and annotation.</title>
        <authorList>
            <consortium name="The Broad Institute Genomics Platform"/>
            <consortium name="The Broad Institute Genome Sequencing Center for Infectious Disease"/>
            <person name="Wu L."/>
            <person name="Ma J."/>
        </authorList>
    </citation>
    <scope>NUCLEOTIDE SEQUENCE [LARGE SCALE GENOMIC DNA]</scope>
    <source>
        <strain evidence="2 3">JCM 19585</strain>
    </source>
</reference>
<organism evidence="2 3">
    <name type="scientific">Halarchaeum grantii</name>
    <dbReference type="NCBI Taxonomy" id="1193105"/>
    <lineage>
        <taxon>Archaea</taxon>
        <taxon>Methanobacteriati</taxon>
        <taxon>Methanobacteriota</taxon>
        <taxon>Stenosarchaea group</taxon>
        <taxon>Halobacteria</taxon>
        <taxon>Halobacteriales</taxon>
        <taxon>Halobacteriaceae</taxon>
    </lineage>
</organism>
<accession>A0A830FAT7</accession>
<keyword evidence="3" id="KW-1185">Reference proteome</keyword>
<dbReference type="EMBL" id="BMPF01000003">
    <property type="protein sequence ID" value="GGL36348.1"/>
    <property type="molecule type" value="Genomic_DNA"/>
</dbReference>
<evidence type="ECO:0000256" key="1">
    <source>
        <dbReference type="SAM" id="MobiDB-lite"/>
    </source>
</evidence>
<dbReference type="Proteomes" id="UP000628840">
    <property type="component" value="Unassembled WGS sequence"/>
</dbReference>
<gene>
    <name evidence="2" type="ORF">GCM10009037_19910</name>
</gene>
<dbReference type="InterPro" id="IPR036390">
    <property type="entry name" value="WH_DNA-bd_sf"/>
</dbReference>
<dbReference type="OrthoDB" id="240032at2157"/>
<dbReference type="Pfam" id="PF24033">
    <property type="entry name" value="DUF7342"/>
    <property type="match status" value="1"/>
</dbReference>
<comment type="caution">
    <text evidence="2">The sequence shown here is derived from an EMBL/GenBank/DDBJ whole genome shotgun (WGS) entry which is preliminary data.</text>
</comment>
<dbReference type="SUPFAM" id="SSF46785">
    <property type="entry name" value="Winged helix' DNA-binding domain"/>
    <property type="match status" value="1"/>
</dbReference>
<feature type="region of interest" description="Disordered" evidence="1">
    <location>
        <begin position="1"/>
        <end position="22"/>
    </location>
</feature>
<proteinExistence type="predicted"/>
<dbReference type="AlphaFoldDB" id="A0A830FAT7"/>
<dbReference type="InterPro" id="IPR055766">
    <property type="entry name" value="DUF7342"/>
</dbReference>
<evidence type="ECO:0008006" key="4">
    <source>
        <dbReference type="Google" id="ProtNLM"/>
    </source>
</evidence>
<evidence type="ECO:0000313" key="2">
    <source>
        <dbReference type="EMBL" id="GGL36348.1"/>
    </source>
</evidence>
<evidence type="ECO:0000313" key="3">
    <source>
        <dbReference type="Proteomes" id="UP000628840"/>
    </source>
</evidence>
<name>A0A830FAT7_9EURY</name>